<dbReference type="GO" id="GO:0030833">
    <property type="term" value="P:regulation of actin filament polymerization"/>
    <property type="evidence" value="ECO:0007669"/>
    <property type="project" value="TreeGrafter"/>
</dbReference>
<evidence type="ECO:0000259" key="3">
    <source>
        <dbReference type="PROSITE" id="PS50238"/>
    </source>
</evidence>
<dbReference type="FunFam" id="1.10.555.10:FF:000118">
    <property type="entry name" value="Rho GTPase activating protein 28"/>
    <property type="match status" value="1"/>
</dbReference>
<dbReference type="InterPro" id="IPR008936">
    <property type="entry name" value="Rho_GTPase_activation_prot"/>
</dbReference>
<reference evidence="4 5" key="1">
    <citation type="submission" date="2018-03" db="EMBL/GenBank/DDBJ databases">
        <title>Finding Nemo's genes: A chromosome-scale reference assembly of the genome of the orange clownfish Amphiprion percula.</title>
        <authorList>
            <person name="Lehmann R."/>
        </authorList>
    </citation>
    <scope>NUCLEOTIDE SEQUENCE</scope>
</reference>
<protein>
    <submittedName>
        <fullName evidence="4">Rho GTPase activating protein 28</fullName>
    </submittedName>
</protein>
<feature type="domain" description="Rho-GAP" evidence="3">
    <location>
        <begin position="221"/>
        <end position="419"/>
    </location>
</feature>
<organism evidence="4 5">
    <name type="scientific">Amphiprion percula</name>
    <name type="common">Orange clownfish</name>
    <name type="synonym">Lutjanus percula</name>
    <dbReference type="NCBI Taxonomy" id="161767"/>
    <lineage>
        <taxon>Eukaryota</taxon>
        <taxon>Metazoa</taxon>
        <taxon>Chordata</taxon>
        <taxon>Craniata</taxon>
        <taxon>Vertebrata</taxon>
        <taxon>Euteleostomi</taxon>
        <taxon>Actinopterygii</taxon>
        <taxon>Neopterygii</taxon>
        <taxon>Teleostei</taxon>
        <taxon>Neoteleostei</taxon>
        <taxon>Acanthomorphata</taxon>
        <taxon>Ovalentaria</taxon>
        <taxon>Pomacentridae</taxon>
        <taxon>Amphiprion</taxon>
    </lineage>
</organism>
<dbReference type="InterPro" id="IPR000198">
    <property type="entry name" value="RhoGAP_dom"/>
</dbReference>
<dbReference type="GO" id="GO:0005096">
    <property type="term" value="F:GTPase activator activity"/>
    <property type="evidence" value="ECO:0007669"/>
    <property type="project" value="UniProtKB-KW"/>
</dbReference>
<accession>A0A3P8RKG9</accession>
<feature type="compositionally biased region" description="Low complexity" evidence="2">
    <location>
        <begin position="1"/>
        <end position="11"/>
    </location>
</feature>
<keyword evidence="1" id="KW-0343">GTPase activation</keyword>
<proteinExistence type="predicted"/>
<dbReference type="Gene3D" id="1.10.555.10">
    <property type="entry name" value="Rho GTPase activation protein"/>
    <property type="match status" value="1"/>
</dbReference>
<dbReference type="GO" id="GO:0005737">
    <property type="term" value="C:cytoplasm"/>
    <property type="evidence" value="ECO:0007669"/>
    <property type="project" value="TreeGrafter"/>
</dbReference>
<name>A0A3P8RKG9_AMPPE</name>
<dbReference type="GO" id="GO:0051497">
    <property type="term" value="P:negative regulation of stress fiber assembly"/>
    <property type="evidence" value="ECO:0007669"/>
    <property type="project" value="TreeGrafter"/>
</dbReference>
<dbReference type="SMART" id="SM00324">
    <property type="entry name" value="RhoGAP"/>
    <property type="match status" value="1"/>
</dbReference>
<dbReference type="OMA" id="WVIKPQA"/>
<dbReference type="PANTHER" id="PTHR14963:SF5">
    <property type="entry name" value="RHO GTPASE-ACTIVATING PROTEIN 28"/>
    <property type="match status" value="1"/>
</dbReference>
<dbReference type="AlphaFoldDB" id="A0A3P8RKG9"/>
<dbReference type="PROSITE" id="PS50238">
    <property type="entry name" value="RHOGAP"/>
    <property type="match status" value="1"/>
</dbReference>
<dbReference type="PANTHER" id="PTHR14963">
    <property type="entry name" value="RHO GTPASE ACTIVATING PROTEIN 18,19-RELATED"/>
    <property type="match status" value="1"/>
</dbReference>
<feature type="region of interest" description="Disordered" evidence="2">
    <location>
        <begin position="1"/>
        <end position="23"/>
    </location>
</feature>
<dbReference type="GO" id="GO:0007165">
    <property type="term" value="P:signal transduction"/>
    <property type="evidence" value="ECO:0007669"/>
    <property type="project" value="InterPro"/>
</dbReference>
<reference evidence="4" key="2">
    <citation type="submission" date="2025-08" db="UniProtKB">
        <authorList>
            <consortium name="Ensembl"/>
        </authorList>
    </citation>
    <scope>IDENTIFICATION</scope>
</reference>
<reference evidence="4" key="3">
    <citation type="submission" date="2025-09" db="UniProtKB">
        <authorList>
            <consortium name="Ensembl"/>
        </authorList>
    </citation>
    <scope>IDENTIFICATION</scope>
</reference>
<dbReference type="GeneTree" id="ENSGT00940000158929"/>
<dbReference type="Pfam" id="PF00620">
    <property type="entry name" value="RhoGAP"/>
    <property type="match status" value="1"/>
</dbReference>
<sequence>MLSSSSTTSSTLPSHDTVTSDRRCVAMETYWREVHSIEEEKEGEEEEEERKSMDEVELEEAWLTEAGLSSLVTGSVAAEETLPPAEVLLSTLTRQQVTTVRRRLDNYNETLKKRNRQPIRDVRDVFTEVGHNIYTARMQHIYNMYTTYTQHAYNTYTCIQHIYNMYTTYIQHVYNFVPVSPSEGLTCADDLSSCDLTRLGFISHIEVSTFLLALDSGVFGVPLNSLLENDKKKFPGVKVPVVFQKLLCILEQTGLQTEGILRVPGSAARLKVGHRCSGAFDWSAVRQVDAAGLLKLFIRELPTPLLTHTHLSTYRSLLGNTSLTGHLFVQALQLLSLLLPEVHRDTLRALLVFLRKVVFHQDQNRMSVWNVSMVMAPNLFTCCHRGNKSSIAKQQEEMEEAVGAARLIRLMITHQDLLWTVPTFLLLQVRHMNQVSNQKQLGLSRTTRRLLRRRNDRNQHQLPWRPSSSASLCEGVIRVQAPRHTKVSMAIQLDEQMTARDVTSRFECEDTPVQHLYEVGGNICESHYDIIITLIPAGHSDKLTPVCLSLCLSVSLPACLSLCLPVSLLVCLSACLSPR</sequence>
<evidence type="ECO:0000313" key="5">
    <source>
        <dbReference type="Proteomes" id="UP000265080"/>
    </source>
</evidence>
<dbReference type="InterPro" id="IPR057323">
    <property type="entry name" value="RHG40/28/18_ubiquitin"/>
</dbReference>
<dbReference type="Proteomes" id="UP000265080">
    <property type="component" value="Chromosome 22"/>
</dbReference>
<dbReference type="STRING" id="161767.ENSAPEP00000000968"/>
<evidence type="ECO:0000256" key="2">
    <source>
        <dbReference type="SAM" id="MobiDB-lite"/>
    </source>
</evidence>
<dbReference type="GO" id="GO:0051056">
    <property type="term" value="P:regulation of small GTPase mediated signal transduction"/>
    <property type="evidence" value="ECO:0007669"/>
    <property type="project" value="TreeGrafter"/>
</dbReference>
<dbReference type="Pfam" id="PF25442">
    <property type="entry name" value="Ubiquitin_RHG40_C"/>
    <property type="match status" value="1"/>
</dbReference>
<keyword evidence="5" id="KW-1185">Reference proteome</keyword>
<dbReference type="SUPFAM" id="SSF48350">
    <property type="entry name" value="GTPase activation domain, GAP"/>
    <property type="match status" value="1"/>
</dbReference>
<dbReference type="Ensembl" id="ENSAPET00000000993.1">
    <property type="protein sequence ID" value="ENSAPEP00000000968.1"/>
    <property type="gene ID" value="ENSAPEG00000000702.1"/>
</dbReference>
<evidence type="ECO:0000313" key="4">
    <source>
        <dbReference type="Ensembl" id="ENSAPEP00000000968.1"/>
    </source>
</evidence>
<evidence type="ECO:0000256" key="1">
    <source>
        <dbReference type="ARBA" id="ARBA00022468"/>
    </source>
</evidence>